<dbReference type="Pfam" id="PF07963">
    <property type="entry name" value="N_methyl"/>
    <property type="match status" value="1"/>
</dbReference>
<keyword evidence="8 10" id="KW-1133">Transmembrane helix</keyword>
<dbReference type="InterPro" id="IPR045584">
    <property type="entry name" value="Pilin-like"/>
</dbReference>
<evidence type="ECO:0000313" key="12">
    <source>
        <dbReference type="Proteomes" id="UP001595548"/>
    </source>
</evidence>
<evidence type="ECO:0000256" key="8">
    <source>
        <dbReference type="ARBA" id="ARBA00022989"/>
    </source>
</evidence>
<comment type="similarity">
    <text evidence="2">Belongs to the GSP J family.</text>
</comment>
<dbReference type="Gene3D" id="3.10.610.10">
    <property type="entry name" value="GSPII I/J protein-like"/>
    <property type="match status" value="1"/>
</dbReference>
<reference evidence="12" key="1">
    <citation type="journal article" date="2019" name="Int. J. Syst. Evol. Microbiol.">
        <title>The Global Catalogue of Microorganisms (GCM) 10K type strain sequencing project: providing services to taxonomists for standard genome sequencing and annotation.</title>
        <authorList>
            <consortium name="The Broad Institute Genomics Platform"/>
            <consortium name="The Broad Institute Genome Sequencing Center for Infectious Disease"/>
            <person name="Wu L."/>
            <person name="Ma J."/>
        </authorList>
    </citation>
    <scope>NUCLEOTIDE SEQUENCE [LARGE SCALE GENOMIC DNA]</scope>
    <source>
        <strain evidence="12">KCTC 52141</strain>
    </source>
</reference>
<dbReference type="NCBIfam" id="TIGR02532">
    <property type="entry name" value="IV_pilin_GFxxxE"/>
    <property type="match status" value="1"/>
</dbReference>
<evidence type="ECO:0000256" key="2">
    <source>
        <dbReference type="ARBA" id="ARBA00011084"/>
    </source>
</evidence>
<proteinExistence type="inferred from homology"/>
<evidence type="ECO:0000256" key="4">
    <source>
        <dbReference type="ARBA" id="ARBA00022475"/>
    </source>
</evidence>
<sequence length="232" mass="26638">MNSRRQTGFTLIEVVIALAITAVIMTFSFQAFTTAERSATASAEVMARVNELDRTWQILGQDLRNILSPVDAREDTTVPGGLRRPFRGASVYDNTSGEQLVLQFTRNNWLNPMNRPRSDLQQVIYRIKDGTLWRDYRPERNLVIEDWLFAEDMIQQQMLTDISEMELKFLSGQRLQQQGQGVLEGDDYARDWDESWPSSSQRQFDTSTPLAVLVSIELEDGLVSERLYDLAH</sequence>
<evidence type="ECO:0000256" key="1">
    <source>
        <dbReference type="ARBA" id="ARBA00004377"/>
    </source>
</evidence>
<keyword evidence="6" id="KW-0997">Cell inner membrane</keyword>
<name>A0ABV7HNX0_9GAMM</name>
<dbReference type="NCBIfam" id="TIGR01711">
    <property type="entry name" value="gspJ"/>
    <property type="match status" value="1"/>
</dbReference>
<feature type="transmembrane region" description="Helical" evidence="10">
    <location>
        <begin position="12"/>
        <end position="32"/>
    </location>
</feature>
<accession>A0ABV7HNX0</accession>
<evidence type="ECO:0000256" key="9">
    <source>
        <dbReference type="ARBA" id="ARBA00023136"/>
    </source>
</evidence>
<comment type="caution">
    <text evidence="11">The sequence shown here is derived from an EMBL/GenBank/DDBJ whole genome shotgun (WGS) entry which is preliminary data.</text>
</comment>
<evidence type="ECO:0000313" key="11">
    <source>
        <dbReference type="EMBL" id="MFC3154298.1"/>
    </source>
</evidence>
<dbReference type="Pfam" id="PF11612">
    <property type="entry name" value="T2SSJ"/>
    <property type="match status" value="1"/>
</dbReference>
<keyword evidence="12" id="KW-1185">Reference proteome</keyword>
<protein>
    <recommendedName>
        <fullName evidence="3">Type II secretion system protein J</fullName>
    </recommendedName>
</protein>
<keyword evidence="9 10" id="KW-0472">Membrane</keyword>
<dbReference type="InterPro" id="IPR010055">
    <property type="entry name" value="T2SS_protein-GspJ"/>
</dbReference>
<comment type="subcellular location">
    <subcellularLocation>
        <location evidence="1">Cell inner membrane</location>
        <topology evidence="1">Single-pass membrane protein</topology>
    </subcellularLocation>
</comment>
<dbReference type="PROSITE" id="PS00409">
    <property type="entry name" value="PROKAR_NTER_METHYL"/>
    <property type="match status" value="1"/>
</dbReference>
<dbReference type="PANTHER" id="PTHR39583:SF2">
    <property type="entry name" value="TYPE II SECRETION SYSTEM PROTEIN J"/>
    <property type="match status" value="1"/>
</dbReference>
<evidence type="ECO:0000256" key="3">
    <source>
        <dbReference type="ARBA" id="ARBA00021539"/>
    </source>
</evidence>
<dbReference type="EMBL" id="JBHRTL010000004">
    <property type="protein sequence ID" value="MFC3154298.1"/>
    <property type="molecule type" value="Genomic_DNA"/>
</dbReference>
<dbReference type="SUPFAM" id="SSF54523">
    <property type="entry name" value="Pili subunits"/>
    <property type="match status" value="1"/>
</dbReference>
<dbReference type="Proteomes" id="UP001595548">
    <property type="component" value="Unassembled WGS sequence"/>
</dbReference>
<dbReference type="InterPro" id="IPR051621">
    <property type="entry name" value="T2SS_protein_J"/>
</dbReference>
<evidence type="ECO:0000256" key="6">
    <source>
        <dbReference type="ARBA" id="ARBA00022519"/>
    </source>
</evidence>
<organism evidence="11 12">
    <name type="scientific">Gilvimarinus japonicus</name>
    <dbReference type="NCBI Taxonomy" id="1796469"/>
    <lineage>
        <taxon>Bacteria</taxon>
        <taxon>Pseudomonadati</taxon>
        <taxon>Pseudomonadota</taxon>
        <taxon>Gammaproteobacteria</taxon>
        <taxon>Cellvibrionales</taxon>
        <taxon>Cellvibrionaceae</taxon>
        <taxon>Gilvimarinus</taxon>
    </lineage>
</organism>
<evidence type="ECO:0000256" key="7">
    <source>
        <dbReference type="ARBA" id="ARBA00022692"/>
    </source>
</evidence>
<dbReference type="PANTHER" id="PTHR39583">
    <property type="entry name" value="TYPE II SECRETION SYSTEM PROTEIN J-RELATED"/>
    <property type="match status" value="1"/>
</dbReference>
<gene>
    <name evidence="11" type="primary">gspJ</name>
    <name evidence="11" type="ORF">ACFOEB_03715</name>
</gene>
<evidence type="ECO:0000256" key="10">
    <source>
        <dbReference type="SAM" id="Phobius"/>
    </source>
</evidence>
<evidence type="ECO:0000256" key="5">
    <source>
        <dbReference type="ARBA" id="ARBA00022481"/>
    </source>
</evidence>
<dbReference type="InterPro" id="IPR012902">
    <property type="entry name" value="N_methyl_site"/>
</dbReference>
<keyword evidence="7 10" id="KW-0812">Transmembrane</keyword>
<keyword evidence="5" id="KW-0488">Methylation</keyword>
<dbReference type="RefSeq" id="WP_382414480.1">
    <property type="nucleotide sequence ID" value="NZ_AP031500.1"/>
</dbReference>
<keyword evidence="4" id="KW-1003">Cell membrane</keyword>